<dbReference type="RefSeq" id="WP_305003898.1">
    <property type="nucleotide sequence ID" value="NZ_JAUQUB010000005.1"/>
</dbReference>
<dbReference type="Gene3D" id="3.40.50.1110">
    <property type="entry name" value="SGNH hydrolase"/>
    <property type="match status" value="1"/>
</dbReference>
<comment type="caution">
    <text evidence="2">The sequence shown here is derived from an EMBL/GenBank/DDBJ whole genome shotgun (WGS) entry which is preliminary data.</text>
</comment>
<dbReference type="Proteomes" id="UP001241072">
    <property type="component" value="Unassembled WGS sequence"/>
</dbReference>
<dbReference type="EMBL" id="JAUQUB010000005">
    <property type="protein sequence ID" value="MDO7883472.1"/>
    <property type="molecule type" value="Genomic_DNA"/>
</dbReference>
<keyword evidence="3" id="KW-1185">Reference proteome</keyword>
<reference evidence="2 3" key="1">
    <citation type="submission" date="2023-07" db="EMBL/GenBank/DDBJ databases">
        <title>Protaetiibacter sp. nov WY-16 isolated from soil.</title>
        <authorList>
            <person name="Liu B."/>
            <person name="Wan Y."/>
        </authorList>
    </citation>
    <scope>NUCLEOTIDE SEQUENCE [LARGE SCALE GENOMIC DNA]</scope>
    <source>
        <strain evidence="2 3">WY-16</strain>
    </source>
</reference>
<organism evidence="2 3">
    <name type="scientific">Antiquaquibacter soli</name>
    <dbReference type="NCBI Taxonomy" id="3064523"/>
    <lineage>
        <taxon>Bacteria</taxon>
        <taxon>Bacillati</taxon>
        <taxon>Actinomycetota</taxon>
        <taxon>Actinomycetes</taxon>
        <taxon>Micrococcales</taxon>
        <taxon>Microbacteriaceae</taxon>
        <taxon>Antiquaquibacter</taxon>
    </lineage>
</organism>
<gene>
    <name evidence="2" type="ORF">Q5716_14660</name>
</gene>
<evidence type="ECO:0000313" key="3">
    <source>
        <dbReference type="Proteomes" id="UP001241072"/>
    </source>
</evidence>
<evidence type="ECO:0000313" key="2">
    <source>
        <dbReference type="EMBL" id="MDO7883472.1"/>
    </source>
</evidence>
<accession>A0ABT9BR31</accession>
<protein>
    <recommendedName>
        <fullName evidence="4">SGNH/GDSL hydrolase family protein</fullName>
    </recommendedName>
</protein>
<evidence type="ECO:0000256" key="1">
    <source>
        <dbReference type="SAM" id="MobiDB-lite"/>
    </source>
</evidence>
<feature type="region of interest" description="Disordered" evidence="1">
    <location>
        <begin position="232"/>
        <end position="251"/>
    </location>
</feature>
<proteinExistence type="predicted"/>
<evidence type="ECO:0008006" key="4">
    <source>
        <dbReference type="Google" id="ProtNLM"/>
    </source>
</evidence>
<name>A0ABT9BR31_9MICO</name>
<sequence length="251" mass="27529">MDDRRPNGLTRRVVRAWWNARKESWERIPRPHGEPSASAEGPDPARVLLLGDGPAMGFGVTSHDLALPGHLARQAARATGRGVRVDLITDLDLDSRSALAAYRERAGTGHDVLVVLLGSVDAVRLTRVSHFAERVGALLDQATCDGVRRILIVGIPSFAAMPVVPRLPGRLAQRHAPALVAALESAARRRVHARFVPFSPPPEPSTDRYRSSETYGRWAALISPHLAAQLEELRDEGPRRAPEFATRLEER</sequence>
<dbReference type="InterPro" id="IPR036514">
    <property type="entry name" value="SGNH_hydro_sf"/>
</dbReference>
<dbReference type="SUPFAM" id="SSF52266">
    <property type="entry name" value="SGNH hydrolase"/>
    <property type="match status" value="1"/>
</dbReference>